<evidence type="ECO:0000259" key="5">
    <source>
        <dbReference type="PROSITE" id="PS50949"/>
    </source>
</evidence>
<dbReference type="Pfam" id="PF13377">
    <property type="entry name" value="Peripla_BP_3"/>
    <property type="match status" value="1"/>
</dbReference>
<proteinExistence type="predicted"/>
<evidence type="ECO:0000256" key="3">
    <source>
        <dbReference type="ARBA" id="ARBA00023163"/>
    </source>
</evidence>
<dbReference type="InterPro" id="IPR046335">
    <property type="entry name" value="LacI/GalR-like_sensor"/>
</dbReference>
<dbReference type="Gene3D" id="1.10.10.10">
    <property type="entry name" value="Winged helix-like DNA-binding domain superfamily/Winged helix DNA-binding domain"/>
    <property type="match status" value="1"/>
</dbReference>
<dbReference type="SUPFAM" id="SSF53822">
    <property type="entry name" value="Periplasmic binding protein-like I"/>
    <property type="match status" value="1"/>
</dbReference>
<dbReference type="InterPro" id="IPR028082">
    <property type="entry name" value="Peripla_BP_I"/>
</dbReference>
<dbReference type="Gene3D" id="3.40.50.2300">
    <property type="match status" value="2"/>
</dbReference>
<evidence type="ECO:0000256" key="1">
    <source>
        <dbReference type="ARBA" id="ARBA00023015"/>
    </source>
</evidence>
<dbReference type="PANTHER" id="PTHR30146:SF155">
    <property type="entry name" value="ALANINE RACEMASE"/>
    <property type="match status" value="1"/>
</dbReference>
<name>A0A372LYH7_9ACTN</name>
<dbReference type="InterPro" id="IPR036390">
    <property type="entry name" value="WH_DNA-bd_sf"/>
</dbReference>
<evidence type="ECO:0000256" key="2">
    <source>
        <dbReference type="ARBA" id="ARBA00023125"/>
    </source>
</evidence>
<protein>
    <submittedName>
        <fullName evidence="6">GntR family transcriptional regulator</fullName>
    </submittedName>
</protein>
<dbReference type="AlphaFoldDB" id="A0A372LYH7"/>
<sequence length="391" mass="41294">MKSAQEKDSFLQGPKYLHVAKRLRANIENGLWAPGTQLPVERELADTLAVSINTLRRAVGELVTEGIVQRRQGAGTFVAPPEPGPPTGSAGASTARRLVGVLVPSTTYYYPRVVEGIQRVLRDAGVGVVLASSKYELGVEQDELDAMVASGVQGLLLVPNLHLMSDPQAYVDGLRELPLPYVLVERRPPAPEPDDPTAWVGTDHAGGVCLAVRHLRGLGHQRIGHLGRRRTGTAEQVAQGFDEAAALLGVDVVDGAVARREVWGGEEIAEYVRHCATAGVTAVFCHGDRDAAALVVEARRQGLAVPRDLAVVAYDDEVAEVGDVPLTAVSPPKSEVGALSAQLLLELLDSAGSAPSHRVHIQPRLVVRTSCGGRPRTSVAGVPTGRTASAG</sequence>
<dbReference type="InterPro" id="IPR036388">
    <property type="entry name" value="WH-like_DNA-bd_sf"/>
</dbReference>
<organism evidence="6 7">
    <name type="scientific">Streptomyces triticagri</name>
    <dbReference type="NCBI Taxonomy" id="2293568"/>
    <lineage>
        <taxon>Bacteria</taxon>
        <taxon>Bacillati</taxon>
        <taxon>Actinomycetota</taxon>
        <taxon>Actinomycetes</taxon>
        <taxon>Kitasatosporales</taxon>
        <taxon>Streptomycetaceae</taxon>
        <taxon>Streptomyces</taxon>
    </lineage>
</organism>
<feature type="domain" description="HTH gntR-type" evidence="5">
    <location>
        <begin position="13"/>
        <end position="81"/>
    </location>
</feature>
<dbReference type="PANTHER" id="PTHR30146">
    <property type="entry name" value="LACI-RELATED TRANSCRIPTIONAL REPRESSOR"/>
    <property type="match status" value="1"/>
</dbReference>
<keyword evidence="3" id="KW-0804">Transcription</keyword>
<keyword evidence="2" id="KW-0238">DNA-binding</keyword>
<evidence type="ECO:0000313" key="6">
    <source>
        <dbReference type="EMBL" id="RFU83691.1"/>
    </source>
</evidence>
<dbReference type="SUPFAM" id="SSF46785">
    <property type="entry name" value="Winged helix' DNA-binding domain"/>
    <property type="match status" value="1"/>
</dbReference>
<dbReference type="RefSeq" id="WP_128558635.1">
    <property type="nucleotide sequence ID" value="NZ_QUAK01000191.1"/>
</dbReference>
<keyword evidence="1" id="KW-0805">Transcription regulation</keyword>
<dbReference type="CDD" id="cd06267">
    <property type="entry name" value="PBP1_LacI_sugar_binding-like"/>
    <property type="match status" value="1"/>
</dbReference>
<dbReference type="GO" id="GO:0000976">
    <property type="term" value="F:transcription cis-regulatory region binding"/>
    <property type="evidence" value="ECO:0007669"/>
    <property type="project" value="TreeGrafter"/>
</dbReference>
<gene>
    <name evidence="6" type="ORF">DY218_26505</name>
</gene>
<evidence type="ECO:0000256" key="4">
    <source>
        <dbReference type="SAM" id="MobiDB-lite"/>
    </source>
</evidence>
<dbReference type="SMART" id="SM00345">
    <property type="entry name" value="HTH_GNTR"/>
    <property type="match status" value="1"/>
</dbReference>
<dbReference type="Pfam" id="PF00392">
    <property type="entry name" value="GntR"/>
    <property type="match status" value="1"/>
</dbReference>
<feature type="region of interest" description="Disordered" evidence="4">
    <location>
        <begin position="372"/>
        <end position="391"/>
    </location>
</feature>
<accession>A0A372LYH7</accession>
<dbReference type="InterPro" id="IPR000524">
    <property type="entry name" value="Tscrpt_reg_HTH_GntR"/>
</dbReference>
<reference evidence="6 7" key="1">
    <citation type="submission" date="2018-08" db="EMBL/GenBank/DDBJ databases">
        <title>Isolation, diversity and antifungal activity of Actinobacteria from wheat.</title>
        <authorList>
            <person name="Han C."/>
        </authorList>
    </citation>
    <scope>NUCLEOTIDE SEQUENCE [LARGE SCALE GENOMIC DNA]</scope>
    <source>
        <strain evidence="6 7">NEAU-YY421</strain>
    </source>
</reference>
<dbReference type="OrthoDB" id="3252280at2"/>
<dbReference type="CDD" id="cd07377">
    <property type="entry name" value="WHTH_GntR"/>
    <property type="match status" value="1"/>
</dbReference>
<dbReference type="GO" id="GO:0003700">
    <property type="term" value="F:DNA-binding transcription factor activity"/>
    <property type="evidence" value="ECO:0007669"/>
    <property type="project" value="InterPro"/>
</dbReference>
<keyword evidence="7" id="KW-1185">Reference proteome</keyword>
<dbReference type="EMBL" id="QUAK01000191">
    <property type="protein sequence ID" value="RFU83691.1"/>
    <property type="molecule type" value="Genomic_DNA"/>
</dbReference>
<dbReference type="Proteomes" id="UP000263094">
    <property type="component" value="Unassembled WGS sequence"/>
</dbReference>
<dbReference type="PROSITE" id="PS50949">
    <property type="entry name" value="HTH_GNTR"/>
    <property type="match status" value="1"/>
</dbReference>
<comment type="caution">
    <text evidence="6">The sequence shown here is derived from an EMBL/GenBank/DDBJ whole genome shotgun (WGS) entry which is preliminary data.</text>
</comment>
<dbReference type="PRINTS" id="PR00035">
    <property type="entry name" value="HTHGNTR"/>
</dbReference>
<evidence type="ECO:0000313" key="7">
    <source>
        <dbReference type="Proteomes" id="UP000263094"/>
    </source>
</evidence>